<dbReference type="Proteomes" id="UP000014541">
    <property type="component" value="Unassembled WGS sequence"/>
</dbReference>
<gene>
    <name evidence="2" type="ORF">HMPREF9194_01622</name>
</gene>
<dbReference type="AlphaFoldDB" id="S3KGA8"/>
<keyword evidence="3" id="KW-1185">Reference proteome</keyword>
<comment type="caution">
    <text evidence="2">The sequence shown here is derived from an EMBL/GenBank/DDBJ whole genome shotgun (WGS) entry which is preliminary data.</text>
</comment>
<evidence type="ECO:0000256" key="1">
    <source>
        <dbReference type="SAM" id="SignalP"/>
    </source>
</evidence>
<dbReference type="EMBL" id="ATFF01000006">
    <property type="protein sequence ID" value="EPF31277.1"/>
    <property type="molecule type" value="Genomic_DNA"/>
</dbReference>
<organism evidence="2 3">
    <name type="scientific">Treponema maltophilum ATCC 51939</name>
    <dbReference type="NCBI Taxonomy" id="1125699"/>
    <lineage>
        <taxon>Bacteria</taxon>
        <taxon>Pseudomonadati</taxon>
        <taxon>Spirochaetota</taxon>
        <taxon>Spirochaetia</taxon>
        <taxon>Spirochaetales</taxon>
        <taxon>Treponemataceae</taxon>
        <taxon>Treponema</taxon>
    </lineage>
</organism>
<proteinExistence type="predicted"/>
<dbReference type="eggNOG" id="COG5497">
    <property type="taxonomic scope" value="Bacteria"/>
</dbReference>
<dbReference type="InterPro" id="IPR018725">
    <property type="entry name" value="DUF2259_secreted"/>
</dbReference>
<name>S3KGA8_TREMA</name>
<feature type="chain" id="PRO_5004522871" description="DUF2259 domain-containing protein" evidence="1">
    <location>
        <begin position="20"/>
        <end position="235"/>
    </location>
</feature>
<dbReference type="HOGENOM" id="CLU_1219100_0_0_12"/>
<sequence>MAKRITITAVFLSFCVLLAAGDAAAFVDLGFSKDGRIYMFAQHGSIDKTWRGFAEIYSVDIEKNDYMDGGCFKIAPSVKTEGVNGSALYERLLEQNAAYIKKLSPVPADLAHTLYVKAKAKEPLEQIVFTDFEGSSKDNPVTFSVRLIPWFSGKTASSKSSFFISVERTDKNGKALSKQVAGNPDIKRTGVTDYTVEKIMRSSDGKNLIFVIEKRMTGDAGLSVRYMVEALKIAD</sequence>
<feature type="signal peptide" evidence="1">
    <location>
        <begin position="1"/>
        <end position="19"/>
    </location>
</feature>
<accession>S3KGA8</accession>
<evidence type="ECO:0000313" key="3">
    <source>
        <dbReference type="Proteomes" id="UP000014541"/>
    </source>
</evidence>
<dbReference type="PATRIC" id="fig|1125699.3.peg.1635"/>
<evidence type="ECO:0008006" key="4">
    <source>
        <dbReference type="Google" id="ProtNLM"/>
    </source>
</evidence>
<keyword evidence="1" id="KW-0732">Signal</keyword>
<protein>
    <recommendedName>
        <fullName evidence="4">DUF2259 domain-containing protein</fullName>
    </recommendedName>
</protein>
<reference evidence="2 3" key="1">
    <citation type="submission" date="2013-04" db="EMBL/GenBank/DDBJ databases">
        <title>The Genome Sequence of Treponema maltophilum ATCC 51939.</title>
        <authorList>
            <consortium name="The Broad Institute Genomics Platform"/>
            <person name="Earl A."/>
            <person name="Ward D."/>
            <person name="Feldgarden M."/>
            <person name="Gevers D."/>
            <person name="Leonetti C."/>
            <person name="Blanton J.M."/>
            <person name="Dewhirst F.E."/>
            <person name="Izard J."/>
            <person name="Walker B."/>
            <person name="Young S."/>
            <person name="Zeng Q."/>
            <person name="Gargeya S."/>
            <person name="Fitzgerald M."/>
            <person name="Haas B."/>
            <person name="Abouelleil A."/>
            <person name="Allen A.W."/>
            <person name="Alvarado L."/>
            <person name="Arachchi H.M."/>
            <person name="Berlin A.M."/>
            <person name="Chapman S.B."/>
            <person name="Gainer-Dewar J."/>
            <person name="Goldberg J."/>
            <person name="Griggs A."/>
            <person name="Gujja S."/>
            <person name="Hansen M."/>
            <person name="Howarth C."/>
            <person name="Imamovic A."/>
            <person name="Ireland A."/>
            <person name="Larimer J."/>
            <person name="McCowan C."/>
            <person name="Murphy C."/>
            <person name="Pearson M."/>
            <person name="Poon T.W."/>
            <person name="Priest M."/>
            <person name="Roberts A."/>
            <person name="Saif S."/>
            <person name="Shea T."/>
            <person name="Sisk P."/>
            <person name="Sykes S."/>
            <person name="Wortman J."/>
            <person name="Nusbaum C."/>
            <person name="Birren B."/>
        </authorList>
    </citation>
    <scope>NUCLEOTIDE SEQUENCE [LARGE SCALE GENOMIC DNA]</scope>
    <source>
        <strain evidence="2 3">ATCC 51939</strain>
    </source>
</reference>
<evidence type="ECO:0000313" key="2">
    <source>
        <dbReference type="EMBL" id="EPF31277.1"/>
    </source>
</evidence>
<dbReference type="RefSeq" id="WP_016525888.1">
    <property type="nucleotide sequence ID" value="NZ_KE332518.1"/>
</dbReference>
<dbReference type="Pfam" id="PF10016">
    <property type="entry name" value="DUF2259"/>
    <property type="match status" value="1"/>
</dbReference>
<dbReference type="STRING" id="1125699.HMPREF9194_01622"/>